<dbReference type="AlphaFoldDB" id="A0AAJ1VGA0"/>
<sequence length="311" mass="35393">MARIISPDMIPKSLWDNSKETLTLPHAIIDCWKKLLGEKDLLKEATENNFRGEIGGIDEEATHKHYSFNYNGSCARFQLAFLDPKEDLKEVSDAFVKSLAGYNVFITDIPSGTGAASLSLLCNIAQLREENIFPLIPLNIEILAGEISKSAIVIFQESFNEIKEYLEEHEIYVQLHTEIWDVTDDNSTLQLINKITSLSQETNDKILLLANFTGFLEKEGKWNDVKGQFEKLFNHFSGKSTIAIWLEPKYKISFISFFPKAIKWFKNKFKKLVGSTEDIKIETSQASFNHGLIDVTSRTSVAVVRFNTERI</sequence>
<protein>
    <submittedName>
        <fullName evidence="1">Uncharacterized protein</fullName>
    </submittedName>
</protein>
<dbReference type="RefSeq" id="WP_261973803.1">
    <property type="nucleotide sequence ID" value="NZ_CP103460.1"/>
</dbReference>
<organism evidence="1 2">
    <name type="scientific">Polaribacter sejongensis</name>
    <dbReference type="NCBI Taxonomy" id="985043"/>
    <lineage>
        <taxon>Bacteria</taxon>
        <taxon>Pseudomonadati</taxon>
        <taxon>Bacteroidota</taxon>
        <taxon>Flavobacteriia</taxon>
        <taxon>Flavobacteriales</taxon>
        <taxon>Flavobacteriaceae</taxon>
    </lineage>
</organism>
<evidence type="ECO:0000313" key="1">
    <source>
        <dbReference type="EMBL" id="MDN3619391.1"/>
    </source>
</evidence>
<name>A0AAJ1VGA0_9FLAO</name>
<accession>A0AAJ1VGA0</accession>
<dbReference type="EMBL" id="JAUFQH010000005">
    <property type="protein sequence ID" value="MDN3619391.1"/>
    <property type="molecule type" value="Genomic_DNA"/>
</dbReference>
<reference evidence="1 2" key="1">
    <citation type="journal article" date="2014" name="Int. J. Syst. Evol. Microbiol.">
        <title>Complete genome sequence of Corynebacterium casei LMG S-19264T (=DSM 44701T), isolated from a smear-ripened cheese.</title>
        <authorList>
            <consortium name="US DOE Joint Genome Institute (JGI-PGF)"/>
            <person name="Walter F."/>
            <person name="Albersmeier A."/>
            <person name="Kalinowski J."/>
            <person name="Ruckert C."/>
        </authorList>
    </citation>
    <scope>NUCLEOTIDE SEQUENCE [LARGE SCALE GENOMIC DNA]</scope>
    <source>
        <strain evidence="1 2">CECT 8670</strain>
    </source>
</reference>
<gene>
    <name evidence="1" type="ORF">QWY81_08000</name>
</gene>
<proteinExistence type="predicted"/>
<dbReference type="Proteomes" id="UP001228636">
    <property type="component" value="Unassembled WGS sequence"/>
</dbReference>
<comment type="caution">
    <text evidence="1">The sequence shown here is derived from an EMBL/GenBank/DDBJ whole genome shotgun (WGS) entry which is preliminary data.</text>
</comment>
<evidence type="ECO:0000313" key="2">
    <source>
        <dbReference type="Proteomes" id="UP001228636"/>
    </source>
</evidence>